<evidence type="ECO:0000256" key="6">
    <source>
        <dbReference type="ARBA" id="ARBA00023136"/>
    </source>
</evidence>
<evidence type="ECO:0000256" key="2">
    <source>
        <dbReference type="ARBA" id="ARBA00022692"/>
    </source>
</evidence>
<evidence type="ECO:0000313" key="11">
    <source>
        <dbReference type="Proteomes" id="UP000604730"/>
    </source>
</evidence>
<feature type="domain" description="ABC transmembrane type-1" evidence="9">
    <location>
        <begin position="32"/>
        <end position="313"/>
    </location>
</feature>
<dbReference type="InterPro" id="IPR003593">
    <property type="entry name" value="AAA+_ATPase"/>
</dbReference>
<dbReference type="Gene3D" id="1.20.1560.10">
    <property type="entry name" value="ABC transporter type 1, transmembrane domain"/>
    <property type="match status" value="1"/>
</dbReference>
<proteinExistence type="predicted"/>
<dbReference type="EMBL" id="JAEPRJ010000001">
    <property type="protein sequence ID" value="MBK5896901.1"/>
    <property type="molecule type" value="Genomic_DNA"/>
</dbReference>
<dbReference type="SUPFAM" id="SSF90123">
    <property type="entry name" value="ABC transporter transmembrane region"/>
    <property type="match status" value="1"/>
</dbReference>
<organism evidence="10 11">
    <name type="scientific">Catonella massiliensis</name>
    <dbReference type="NCBI Taxonomy" id="2799636"/>
    <lineage>
        <taxon>Bacteria</taxon>
        <taxon>Bacillati</taxon>
        <taxon>Bacillota</taxon>
        <taxon>Clostridia</taxon>
        <taxon>Lachnospirales</taxon>
        <taxon>Lachnospiraceae</taxon>
        <taxon>Catonella</taxon>
    </lineage>
</organism>
<feature type="transmembrane region" description="Helical" evidence="7">
    <location>
        <begin position="257"/>
        <end position="278"/>
    </location>
</feature>
<feature type="transmembrane region" description="Helical" evidence="7">
    <location>
        <begin position="145"/>
        <end position="165"/>
    </location>
</feature>
<keyword evidence="2 7" id="KW-0812">Transmembrane</keyword>
<feature type="transmembrane region" description="Helical" evidence="7">
    <location>
        <begin position="67"/>
        <end position="91"/>
    </location>
</feature>
<dbReference type="CDD" id="cd07346">
    <property type="entry name" value="ABC_6TM_exporters"/>
    <property type="match status" value="1"/>
</dbReference>
<dbReference type="PROSITE" id="PS00211">
    <property type="entry name" value="ABC_TRANSPORTER_1"/>
    <property type="match status" value="1"/>
</dbReference>
<evidence type="ECO:0000313" key="10">
    <source>
        <dbReference type="EMBL" id="MBK5896901.1"/>
    </source>
</evidence>
<dbReference type="GO" id="GO:0016829">
    <property type="term" value="F:lyase activity"/>
    <property type="evidence" value="ECO:0007669"/>
    <property type="project" value="UniProtKB-KW"/>
</dbReference>
<sequence length="601" mass="66744">MKTEEGTRRESASFFKELGGFMRPYRGGYSSSVIISVLSVLLNVGTYIFAGKIVVELFSSHSDWSKIVSFGVFLALCKIGSGLAMNLSTWLSHKAAFKTLRDIRIAFAKKMLRLPLGYFEVNGSGRLKTILVDNIEGMEKTLAHMLPEMTGNLIGPLFLIVWMFFIDWRVALAMTIWILLGFSVTMGMMRGYEEKFRGQLKASKSMNQAIVEFVSGIEVIKNFGRTKESYLKYVEAIKGHADYNVGWMRETQVYSSLGMAIAPFSIFPVLISGLIFWSDGSLKTSLFFLLIILSFGIFSPLMIALTYIDQVAQMGTYAKEIRNVLNYPELRRGDKTDFNNNDIEFKGVSFSYDKFSNDGLGKALANINKKAADNVSFKIKEGSMTALVGPSGSGKSTVGKLLAGYWDVDYGSITIGGCDIREYSQEALNERIAFVDQDTFLFDKTIRDNIRLGNNDATDEEIEEAAKKAGCHEFILSLPNGYETMAGSGGGSLSGGERQRITIARAMMKNAPIMILDEATSSSDPENEASIQKSLSAAARGKTLIVIAHRLTTIKNANQIAYIEDGRIKQMGTHEELMRSCSDYRMMWELSEGDKTPAWED</sequence>
<keyword evidence="5 7" id="KW-1133">Transmembrane helix</keyword>
<evidence type="ECO:0000256" key="1">
    <source>
        <dbReference type="ARBA" id="ARBA00004651"/>
    </source>
</evidence>
<evidence type="ECO:0000259" key="9">
    <source>
        <dbReference type="PROSITE" id="PS50929"/>
    </source>
</evidence>
<dbReference type="InterPro" id="IPR039421">
    <property type="entry name" value="Type_1_exporter"/>
</dbReference>
<dbReference type="PROSITE" id="PS50893">
    <property type="entry name" value="ABC_TRANSPORTER_2"/>
    <property type="match status" value="1"/>
</dbReference>
<dbReference type="RefSeq" id="WP_208428429.1">
    <property type="nucleotide sequence ID" value="NZ_JAEPRJ010000001.1"/>
</dbReference>
<evidence type="ECO:0000256" key="5">
    <source>
        <dbReference type="ARBA" id="ARBA00022989"/>
    </source>
</evidence>
<dbReference type="InterPro" id="IPR027417">
    <property type="entry name" value="P-loop_NTPase"/>
</dbReference>
<evidence type="ECO:0000256" key="3">
    <source>
        <dbReference type="ARBA" id="ARBA00022741"/>
    </source>
</evidence>
<dbReference type="InterPro" id="IPR036640">
    <property type="entry name" value="ABC1_TM_sf"/>
</dbReference>
<keyword evidence="6 7" id="KW-0472">Membrane</keyword>
<accession>A0ABS1IYD1</accession>
<comment type="subcellular location">
    <subcellularLocation>
        <location evidence="1">Cell membrane</location>
        <topology evidence="1">Multi-pass membrane protein</topology>
    </subcellularLocation>
</comment>
<dbReference type="InterPro" id="IPR011527">
    <property type="entry name" value="ABC1_TM_dom"/>
</dbReference>
<feature type="transmembrane region" description="Helical" evidence="7">
    <location>
        <begin position="32"/>
        <end position="55"/>
    </location>
</feature>
<protein>
    <submittedName>
        <fullName evidence="10">ABC transporter ATP-binding protein</fullName>
    </submittedName>
</protein>
<dbReference type="PROSITE" id="PS50929">
    <property type="entry name" value="ABC_TM1F"/>
    <property type="match status" value="1"/>
</dbReference>
<dbReference type="GO" id="GO:0005524">
    <property type="term" value="F:ATP binding"/>
    <property type="evidence" value="ECO:0007669"/>
    <property type="project" value="UniProtKB-KW"/>
</dbReference>
<dbReference type="InterPro" id="IPR017871">
    <property type="entry name" value="ABC_transporter-like_CS"/>
</dbReference>
<evidence type="ECO:0000259" key="8">
    <source>
        <dbReference type="PROSITE" id="PS50893"/>
    </source>
</evidence>
<dbReference type="Proteomes" id="UP000604730">
    <property type="component" value="Unassembled WGS sequence"/>
</dbReference>
<comment type="caution">
    <text evidence="10">The sequence shown here is derived from an EMBL/GenBank/DDBJ whole genome shotgun (WGS) entry which is preliminary data.</text>
</comment>
<name>A0ABS1IYD1_9FIRM</name>
<reference evidence="10 11" key="1">
    <citation type="submission" date="2021-01" db="EMBL/GenBank/DDBJ databases">
        <title>Isolation and description of Catonella massiliensis sp. nov., a novel Catonella species, isolated from a stable periodontitis subject.</title>
        <authorList>
            <person name="Antezack A."/>
            <person name="Boxberger M."/>
            <person name="La Scola B."/>
            <person name="Monnet-Corti V."/>
        </authorList>
    </citation>
    <scope>NUCLEOTIDE SEQUENCE [LARGE SCALE GENOMIC DNA]</scope>
    <source>
        <strain evidence="10 11">Marseille-Q4567</strain>
    </source>
</reference>
<keyword evidence="11" id="KW-1185">Reference proteome</keyword>
<keyword evidence="3" id="KW-0547">Nucleotide-binding</keyword>
<dbReference type="InterPro" id="IPR003439">
    <property type="entry name" value="ABC_transporter-like_ATP-bd"/>
</dbReference>
<dbReference type="SMART" id="SM00382">
    <property type="entry name" value="AAA"/>
    <property type="match status" value="1"/>
</dbReference>
<keyword evidence="10" id="KW-0456">Lyase</keyword>
<dbReference type="Pfam" id="PF00005">
    <property type="entry name" value="ABC_tran"/>
    <property type="match status" value="1"/>
</dbReference>
<dbReference type="SUPFAM" id="SSF52540">
    <property type="entry name" value="P-loop containing nucleoside triphosphate hydrolases"/>
    <property type="match status" value="1"/>
</dbReference>
<gene>
    <name evidence="10" type="ORF">JJN12_03765</name>
</gene>
<keyword evidence="4 10" id="KW-0067">ATP-binding</keyword>
<feature type="domain" description="ABC transporter" evidence="8">
    <location>
        <begin position="343"/>
        <end position="590"/>
    </location>
</feature>
<dbReference type="PANTHER" id="PTHR24221:SF397">
    <property type="entry name" value="ABC TRANSPORTER, ATP-BINDING TRANSMEMBRANE PROTEIN"/>
    <property type="match status" value="1"/>
</dbReference>
<dbReference type="Gene3D" id="3.40.50.300">
    <property type="entry name" value="P-loop containing nucleotide triphosphate hydrolases"/>
    <property type="match status" value="1"/>
</dbReference>
<feature type="transmembrane region" description="Helical" evidence="7">
    <location>
        <begin position="171"/>
        <end position="189"/>
    </location>
</feature>
<feature type="transmembrane region" description="Helical" evidence="7">
    <location>
        <begin position="284"/>
        <end position="308"/>
    </location>
</feature>
<dbReference type="PANTHER" id="PTHR24221">
    <property type="entry name" value="ATP-BINDING CASSETTE SUB-FAMILY B"/>
    <property type="match status" value="1"/>
</dbReference>
<evidence type="ECO:0000256" key="4">
    <source>
        <dbReference type="ARBA" id="ARBA00022840"/>
    </source>
</evidence>
<dbReference type="Pfam" id="PF00664">
    <property type="entry name" value="ABC_membrane"/>
    <property type="match status" value="1"/>
</dbReference>
<evidence type="ECO:0000256" key="7">
    <source>
        <dbReference type="SAM" id="Phobius"/>
    </source>
</evidence>